<dbReference type="InterPro" id="IPR033985">
    <property type="entry name" value="SusD-like_N"/>
</dbReference>
<evidence type="ECO:0000313" key="2">
    <source>
        <dbReference type="EMBL" id="SPZ87062.1"/>
    </source>
</evidence>
<dbReference type="AlphaFoldDB" id="A0A2X2IXQ6"/>
<dbReference type="GeneID" id="97182627"/>
<dbReference type="Proteomes" id="UP000251241">
    <property type="component" value="Unassembled WGS sequence"/>
</dbReference>
<dbReference type="PROSITE" id="PS51257">
    <property type="entry name" value="PROKAR_LIPOPROTEIN"/>
    <property type="match status" value="1"/>
</dbReference>
<dbReference type="RefSeq" id="WP_112374916.1">
    <property type="nucleotide sequence ID" value="NZ_CP069793.1"/>
</dbReference>
<accession>A0A2X2IXQ6</accession>
<evidence type="ECO:0000313" key="3">
    <source>
        <dbReference type="Proteomes" id="UP000251241"/>
    </source>
</evidence>
<dbReference type="SUPFAM" id="SSF48452">
    <property type="entry name" value="TPR-like"/>
    <property type="match status" value="1"/>
</dbReference>
<dbReference type="Gene3D" id="1.25.40.390">
    <property type="match status" value="1"/>
</dbReference>
<sequence length="537" mass="59505">MKKRLSYILIAAGIIATSFSSCKKYLDELPDNRAELNTTDKIGKMLVGAYPENAYVMVAELSSDNVDDVGPVYLNYARFIEQIYKWQDITETSNDGIDRIWGACYGAIANANAALQAIDEQGNPASLKAQRGEALLARAYNHWILVNMFAQNYSKKYSTTDLGVTYMTKGETTLNPKYERNTVQEVYDFIKKDIEEGLPLINDASYANSSVAKYHFNRAAAYTFASRVALFMEDWTKAVEYSTEALGNNPTATLRDYATIASFSAAINNTTREYNASSVKANFLVATAYSAMGTTFGGYSTNNRISHGGSIAMTETAFAAQPFGKATTSTDYRIRAFSYTSTTANKVIFPHVAYIFEYTDQVAGIGFSRGVYTPITSEEALLNRAEANIHLKNYAAAITDMQIHINNNTISKPGTISEASINNWANSFAYFTPTAPTPKKKLNPDFQIESGTQENMIHAVLSLKRLQFLHTGLRWFDVKRYGIEITRRVAPAVNNGTMTFTVTDNTLSIRDPRRAIQLPQDVVSAGLTPNPRSNEIK</sequence>
<dbReference type="InterPro" id="IPR011990">
    <property type="entry name" value="TPR-like_helical_dom_sf"/>
</dbReference>
<evidence type="ECO:0000259" key="1">
    <source>
        <dbReference type="Pfam" id="PF14322"/>
    </source>
</evidence>
<reference evidence="2 3" key="1">
    <citation type="submission" date="2018-06" db="EMBL/GenBank/DDBJ databases">
        <authorList>
            <consortium name="Pathogen Informatics"/>
            <person name="Doyle S."/>
        </authorList>
    </citation>
    <scope>NUCLEOTIDE SEQUENCE [LARGE SCALE GENOMIC DNA]</scope>
    <source>
        <strain evidence="2 3">NCTC11343</strain>
    </source>
</reference>
<proteinExistence type="predicted"/>
<protein>
    <recommendedName>
        <fullName evidence="1">SusD-like N-terminal domain-containing protein</fullName>
    </recommendedName>
</protein>
<organism evidence="2 3">
    <name type="scientific">Sphingobacterium multivorum</name>
    <dbReference type="NCBI Taxonomy" id="28454"/>
    <lineage>
        <taxon>Bacteria</taxon>
        <taxon>Pseudomonadati</taxon>
        <taxon>Bacteroidota</taxon>
        <taxon>Sphingobacteriia</taxon>
        <taxon>Sphingobacteriales</taxon>
        <taxon>Sphingobacteriaceae</taxon>
        <taxon>Sphingobacterium</taxon>
    </lineage>
</organism>
<feature type="domain" description="SusD-like N-terminal" evidence="1">
    <location>
        <begin position="24"/>
        <end position="230"/>
    </location>
</feature>
<dbReference type="EMBL" id="UAUU01000009">
    <property type="protein sequence ID" value="SPZ87062.1"/>
    <property type="molecule type" value="Genomic_DNA"/>
</dbReference>
<gene>
    <name evidence="2" type="ORF">NCTC11343_02688</name>
</gene>
<dbReference type="Pfam" id="PF14322">
    <property type="entry name" value="SusD-like_3"/>
    <property type="match status" value="1"/>
</dbReference>
<name>A0A2X2IXQ6_SPHMU</name>